<dbReference type="Gene3D" id="3.90.940.10">
    <property type="match status" value="1"/>
</dbReference>
<dbReference type="SMART" id="SM01409">
    <property type="entry name" value="RNA_pol_Rpb6"/>
    <property type="match status" value="1"/>
</dbReference>
<evidence type="ECO:0000256" key="4">
    <source>
        <dbReference type="ARBA" id="ARBA00022478"/>
    </source>
</evidence>
<dbReference type="SUPFAM" id="SSF63562">
    <property type="entry name" value="RPB6/omega subunit-like"/>
    <property type="match status" value="1"/>
</dbReference>
<dbReference type="GO" id="GO:0003899">
    <property type="term" value="F:DNA-directed RNA polymerase activity"/>
    <property type="evidence" value="ECO:0007669"/>
    <property type="project" value="UniProtKB-UniRule"/>
</dbReference>
<keyword evidence="7 11" id="KW-0804">Transcription</keyword>
<dbReference type="InterPro" id="IPR036161">
    <property type="entry name" value="RPB6/omega-like_sf"/>
</dbReference>
<name>A0A532V0J9_UNCL8</name>
<dbReference type="AlphaFoldDB" id="A0A532V0J9"/>
<evidence type="ECO:0000256" key="10">
    <source>
        <dbReference type="ARBA" id="ARBA00048552"/>
    </source>
</evidence>
<comment type="subunit">
    <text evidence="11">The RNAP catalytic core consists of 2 alpha, 1 beta, 1 beta' and 1 omega subunit. When a sigma factor is associated with the core the holoenzyme is formed, which can initiate transcription.</text>
</comment>
<evidence type="ECO:0000256" key="11">
    <source>
        <dbReference type="HAMAP-Rule" id="MF_00366"/>
    </source>
</evidence>
<feature type="region of interest" description="Disordered" evidence="12">
    <location>
        <begin position="78"/>
        <end position="108"/>
    </location>
</feature>
<evidence type="ECO:0000256" key="2">
    <source>
        <dbReference type="ARBA" id="ARBA00012418"/>
    </source>
</evidence>
<dbReference type="GO" id="GO:0000428">
    <property type="term" value="C:DNA-directed RNA polymerase complex"/>
    <property type="evidence" value="ECO:0007669"/>
    <property type="project" value="UniProtKB-KW"/>
</dbReference>
<evidence type="ECO:0000313" key="14">
    <source>
        <dbReference type="Proteomes" id="UP000319619"/>
    </source>
</evidence>
<dbReference type="InterPro" id="IPR006110">
    <property type="entry name" value="Pol_omega/Rpo6/RPB6"/>
</dbReference>
<evidence type="ECO:0000313" key="13">
    <source>
        <dbReference type="EMBL" id="TKJ40698.1"/>
    </source>
</evidence>
<dbReference type="InterPro" id="IPR003716">
    <property type="entry name" value="DNA-dir_RNA_pol_omega"/>
</dbReference>
<feature type="compositionally biased region" description="Basic and acidic residues" evidence="12">
    <location>
        <begin position="12"/>
        <end position="21"/>
    </location>
</feature>
<reference evidence="13 14" key="1">
    <citation type="submission" date="2017-06" db="EMBL/GenBank/DDBJ databases">
        <title>Novel microbial phyla capable of carbon fixation and sulfur reduction in deep-sea sediments.</title>
        <authorList>
            <person name="Huang J."/>
            <person name="Baker B."/>
            <person name="Wang Y."/>
        </authorList>
    </citation>
    <scope>NUCLEOTIDE SEQUENCE [LARGE SCALE GENOMIC DNA]</scope>
    <source>
        <strain evidence="13">B3_LCP</strain>
    </source>
</reference>
<keyword evidence="6 11" id="KW-0548">Nucleotidyltransferase</keyword>
<proteinExistence type="inferred from homology"/>
<evidence type="ECO:0000256" key="5">
    <source>
        <dbReference type="ARBA" id="ARBA00022679"/>
    </source>
</evidence>
<dbReference type="GO" id="GO:0006351">
    <property type="term" value="P:DNA-templated transcription"/>
    <property type="evidence" value="ECO:0007669"/>
    <property type="project" value="UniProtKB-UniRule"/>
</dbReference>
<evidence type="ECO:0000256" key="12">
    <source>
        <dbReference type="SAM" id="MobiDB-lite"/>
    </source>
</evidence>
<comment type="similarity">
    <text evidence="1 11">Belongs to the RNA polymerase subunit omega family.</text>
</comment>
<protein>
    <recommendedName>
        <fullName evidence="3 11">DNA-directed RNA polymerase subunit omega</fullName>
        <shortName evidence="11">RNAP omega subunit</shortName>
        <ecNumber evidence="2 11">2.7.7.6</ecNumber>
    </recommendedName>
    <alternativeName>
        <fullName evidence="9 11">RNA polymerase omega subunit</fullName>
    </alternativeName>
    <alternativeName>
        <fullName evidence="8 11">Transcriptase subunit omega</fullName>
    </alternativeName>
</protein>
<evidence type="ECO:0000256" key="3">
    <source>
        <dbReference type="ARBA" id="ARBA00013725"/>
    </source>
</evidence>
<feature type="region of interest" description="Disordered" evidence="12">
    <location>
        <begin position="1"/>
        <end position="34"/>
    </location>
</feature>
<dbReference type="Pfam" id="PF01192">
    <property type="entry name" value="RNA_pol_Rpb6"/>
    <property type="match status" value="1"/>
</dbReference>
<dbReference type="GO" id="GO:0003677">
    <property type="term" value="F:DNA binding"/>
    <property type="evidence" value="ECO:0007669"/>
    <property type="project" value="UniProtKB-UniRule"/>
</dbReference>
<evidence type="ECO:0000256" key="7">
    <source>
        <dbReference type="ARBA" id="ARBA00023163"/>
    </source>
</evidence>
<comment type="function">
    <text evidence="11">Promotes RNA polymerase assembly. Latches the N- and C-terminal regions of the beta' subunit thereby facilitating its interaction with the beta and alpha subunits.</text>
</comment>
<keyword evidence="5 11" id="KW-0808">Transferase</keyword>
<dbReference type="Proteomes" id="UP000319619">
    <property type="component" value="Unassembled WGS sequence"/>
</dbReference>
<keyword evidence="4 11" id="KW-0240">DNA-directed RNA polymerase</keyword>
<evidence type="ECO:0000256" key="9">
    <source>
        <dbReference type="ARBA" id="ARBA00030998"/>
    </source>
</evidence>
<evidence type="ECO:0000256" key="6">
    <source>
        <dbReference type="ARBA" id="ARBA00022695"/>
    </source>
</evidence>
<gene>
    <name evidence="11" type="primary">rpoZ</name>
    <name evidence="13" type="ORF">CEE37_06965</name>
</gene>
<evidence type="ECO:0000256" key="8">
    <source>
        <dbReference type="ARBA" id="ARBA00029924"/>
    </source>
</evidence>
<dbReference type="EC" id="2.7.7.6" evidence="2 11"/>
<comment type="catalytic activity">
    <reaction evidence="10 11">
        <text>RNA(n) + a ribonucleoside 5'-triphosphate = RNA(n+1) + diphosphate</text>
        <dbReference type="Rhea" id="RHEA:21248"/>
        <dbReference type="Rhea" id="RHEA-COMP:14527"/>
        <dbReference type="Rhea" id="RHEA-COMP:17342"/>
        <dbReference type="ChEBI" id="CHEBI:33019"/>
        <dbReference type="ChEBI" id="CHEBI:61557"/>
        <dbReference type="ChEBI" id="CHEBI:140395"/>
        <dbReference type="EC" id="2.7.7.6"/>
    </reaction>
</comment>
<accession>A0A532V0J9</accession>
<dbReference type="EMBL" id="NJBN01000004">
    <property type="protein sequence ID" value="TKJ40698.1"/>
    <property type="molecule type" value="Genomic_DNA"/>
</dbReference>
<dbReference type="HAMAP" id="MF_00366">
    <property type="entry name" value="RNApol_bact_RpoZ"/>
    <property type="match status" value="1"/>
</dbReference>
<organism evidence="13 14">
    <name type="scientific">candidate division LCP-89 bacterium B3_LCP</name>
    <dbReference type="NCBI Taxonomy" id="2012998"/>
    <lineage>
        <taxon>Bacteria</taxon>
        <taxon>Pseudomonadati</taxon>
        <taxon>Bacteria division LCP-89</taxon>
    </lineage>
</organism>
<sequence>MNDNLFTTLSEETSRELEKASRGKLPQSSGEESLRRDFLAEDFHKRASNIYEAIIIMSKRARQLGQRQGRIIEQFMASKVRPDDDEEEEEHVRTLDDDDDEPRLPKFEKPTILAMNEMHKGDIKYDVKE</sequence>
<comment type="caution">
    <text evidence="13">The sequence shown here is derived from an EMBL/GenBank/DDBJ whole genome shotgun (WGS) entry which is preliminary data.</text>
</comment>
<evidence type="ECO:0000256" key="1">
    <source>
        <dbReference type="ARBA" id="ARBA00006711"/>
    </source>
</evidence>